<dbReference type="AlphaFoldDB" id="A0A853DDN0"/>
<dbReference type="PANTHER" id="PTHR30168:SF0">
    <property type="entry name" value="INNER MEMBRANE PROTEIN"/>
    <property type="match status" value="1"/>
</dbReference>
<dbReference type="InterPro" id="IPR007343">
    <property type="entry name" value="Uncharacterised_pept_Zn_put"/>
</dbReference>
<dbReference type="SUPFAM" id="SSF55486">
    <property type="entry name" value="Metalloproteases ('zincins'), catalytic domain"/>
    <property type="match status" value="1"/>
</dbReference>
<evidence type="ECO:0000256" key="1">
    <source>
        <dbReference type="ARBA" id="ARBA00004167"/>
    </source>
</evidence>
<keyword evidence="4" id="KW-0472">Membrane</keyword>
<evidence type="ECO:0000256" key="4">
    <source>
        <dbReference type="ARBA" id="ARBA00023136"/>
    </source>
</evidence>
<protein>
    <recommendedName>
        <fullName evidence="8">Neutral zinc metallopeptidase</fullName>
    </recommendedName>
</protein>
<keyword evidence="7" id="KW-1185">Reference proteome</keyword>
<keyword evidence="3" id="KW-1133">Transmembrane helix</keyword>
<dbReference type="Pfam" id="PF04228">
    <property type="entry name" value="Zn_peptidase"/>
    <property type="match status" value="1"/>
</dbReference>
<accession>A0A853DDN0</accession>
<dbReference type="GO" id="GO:0016020">
    <property type="term" value="C:membrane"/>
    <property type="evidence" value="ECO:0007669"/>
    <property type="project" value="UniProtKB-SubCell"/>
</dbReference>
<dbReference type="PANTHER" id="PTHR30168">
    <property type="entry name" value="PUTATIVE MEMBRANE PROTEIN YPFJ"/>
    <property type="match status" value="1"/>
</dbReference>
<evidence type="ECO:0000256" key="2">
    <source>
        <dbReference type="ARBA" id="ARBA00022692"/>
    </source>
</evidence>
<keyword evidence="2" id="KW-0812">Transmembrane</keyword>
<evidence type="ECO:0000313" key="6">
    <source>
        <dbReference type="EMBL" id="NYJ74737.1"/>
    </source>
</evidence>
<gene>
    <name evidence="6" type="ORF">HNR15_001700</name>
</gene>
<evidence type="ECO:0000256" key="5">
    <source>
        <dbReference type="SAM" id="MobiDB-lite"/>
    </source>
</evidence>
<evidence type="ECO:0008006" key="8">
    <source>
        <dbReference type="Google" id="ProtNLM"/>
    </source>
</evidence>
<name>A0A853DDN0_9MICO</name>
<dbReference type="EMBL" id="JACCFW010000001">
    <property type="protein sequence ID" value="NYJ74737.1"/>
    <property type="molecule type" value="Genomic_DNA"/>
</dbReference>
<sequence length="322" mass="32945">MTFNDNANIGTSDVSSGGSSGGGGSFAPGGMVAGGGVGGLVLTVIIILITHFAGGGTGGTTSNADGAGNAGNVAGNQYDGGQVGGSDQVQQQLAACKTGADANRNDICLIKATVATVENFWTTYLPKATGKQYTGAVAVVYSGSTQSACGTASNQTGPFYCPLDKKVYIDAGFFSELSSKYGADTGQLAKEYVVAHEYGHHIQDLLGALGRAQQDPQGATSGSVRTELQADCYAGLWAHYATTTKDANGTAYLKAITASDIRSALSAASAVGDDRIQKQSSGRVNQDTWTHGSSAERQHWFQTGYQTGRLNACDTFNATSLG</sequence>
<organism evidence="6 7">
    <name type="scientific">Allobranchiibius huperziae</name>
    <dbReference type="NCBI Taxonomy" id="1874116"/>
    <lineage>
        <taxon>Bacteria</taxon>
        <taxon>Bacillati</taxon>
        <taxon>Actinomycetota</taxon>
        <taxon>Actinomycetes</taxon>
        <taxon>Micrococcales</taxon>
        <taxon>Dermacoccaceae</taxon>
        <taxon>Allobranchiibius</taxon>
    </lineage>
</organism>
<comment type="caution">
    <text evidence="6">The sequence shown here is derived from an EMBL/GenBank/DDBJ whole genome shotgun (WGS) entry which is preliminary data.</text>
</comment>
<comment type="subcellular location">
    <subcellularLocation>
        <location evidence="1">Membrane</location>
        <topology evidence="1">Single-pass membrane protein</topology>
    </subcellularLocation>
</comment>
<evidence type="ECO:0000313" key="7">
    <source>
        <dbReference type="Proteomes" id="UP000571817"/>
    </source>
</evidence>
<dbReference type="Proteomes" id="UP000571817">
    <property type="component" value="Unassembled WGS sequence"/>
</dbReference>
<feature type="region of interest" description="Disordered" evidence="5">
    <location>
        <begin position="1"/>
        <end position="21"/>
    </location>
</feature>
<evidence type="ECO:0000256" key="3">
    <source>
        <dbReference type="ARBA" id="ARBA00022989"/>
    </source>
</evidence>
<proteinExistence type="predicted"/>
<dbReference type="RefSeq" id="WP_179480853.1">
    <property type="nucleotide sequence ID" value="NZ_JACCFW010000001.1"/>
</dbReference>
<reference evidence="6 7" key="1">
    <citation type="submission" date="2020-07" db="EMBL/GenBank/DDBJ databases">
        <title>Sequencing the genomes of 1000 actinobacteria strains.</title>
        <authorList>
            <person name="Klenk H.-P."/>
        </authorList>
    </citation>
    <scope>NUCLEOTIDE SEQUENCE [LARGE SCALE GENOMIC DNA]</scope>
    <source>
        <strain evidence="6 7">DSM 29531</strain>
    </source>
</reference>